<dbReference type="Gene3D" id="1.10.30.10">
    <property type="entry name" value="High mobility group box domain"/>
    <property type="match status" value="1"/>
</dbReference>
<evidence type="ECO:0000313" key="4">
    <source>
        <dbReference type="Proteomes" id="UP000383932"/>
    </source>
</evidence>
<feature type="DNA-binding region" description="HMG box" evidence="1">
    <location>
        <begin position="44"/>
        <end position="118"/>
    </location>
</feature>
<evidence type="ECO:0000259" key="2">
    <source>
        <dbReference type="PROSITE" id="PS50118"/>
    </source>
</evidence>
<feature type="domain" description="HMG box" evidence="2">
    <location>
        <begin position="44"/>
        <end position="118"/>
    </location>
</feature>
<dbReference type="EMBL" id="SSOP01000089">
    <property type="protein sequence ID" value="KAB5591787.1"/>
    <property type="molecule type" value="Genomic_DNA"/>
</dbReference>
<dbReference type="Pfam" id="PF00505">
    <property type="entry name" value="HMG_box"/>
    <property type="match status" value="1"/>
</dbReference>
<gene>
    <name evidence="3" type="ORF">CTheo_4779</name>
</gene>
<protein>
    <recommendedName>
        <fullName evidence="2">HMG box domain-containing protein</fullName>
    </recommendedName>
</protein>
<evidence type="ECO:0000313" key="3">
    <source>
        <dbReference type="EMBL" id="KAB5591787.1"/>
    </source>
</evidence>
<dbReference type="Proteomes" id="UP000383932">
    <property type="component" value="Unassembled WGS sequence"/>
</dbReference>
<dbReference type="GO" id="GO:0003677">
    <property type="term" value="F:DNA binding"/>
    <property type="evidence" value="ECO:0007669"/>
    <property type="project" value="UniProtKB-UniRule"/>
</dbReference>
<keyword evidence="1" id="KW-0539">Nucleus</keyword>
<comment type="caution">
    <text evidence="3">The sequence shown here is derived from an EMBL/GenBank/DDBJ whole genome shotgun (WGS) entry which is preliminary data.</text>
</comment>
<accession>A0A5N5QKG7</accession>
<keyword evidence="1" id="KW-0238">DNA-binding</keyword>
<name>A0A5N5QKG7_9AGAM</name>
<dbReference type="SMART" id="SM00398">
    <property type="entry name" value="HMG"/>
    <property type="match status" value="1"/>
</dbReference>
<dbReference type="SUPFAM" id="SSF47095">
    <property type="entry name" value="HMG-box"/>
    <property type="match status" value="1"/>
</dbReference>
<dbReference type="PROSITE" id="PS50118">
    <property type="entry name" value="HMG_BOX_2"/>
    <property type="match status" value="1"/>
</dbReference>
<dbReference type="InterPro" id="IPR009071">
    <property type="entry name" value="HMG_box_dom"/>
</dbReference>
<reference evidence="3 4" key="1">
    <citation type="journal article" date="2019" name="Fungal Biol. Biotechnol.">
        <title>Draft genome sequence of fastidious pathogen Ceratobasidium theobromae, which causes vascular-streak dieback in Theobroma cacao.</title>
        <authorList>
            <person name="Ali S.S."/>
            <person name="Asman A."/>
            <person name="Shao J."/>
            <person name="Firmansyah A.P."/>
            <person name="Susilo A.W."/>
            <person name="Rosmana A."/>
            <person name="McMahon P."/>
            <person name="Junaid M."/>
            <person name="Guest D."/>
            <person name="Kheng T.Y."/>
            <person name="Meinhardt L.W."/>
            <person name="Bailey B.A."/>
        </authorList>
    </citation>
    <scope>NUCLEOTIDE SEQUENCE [LARGE SCALE GENOMIC DNA]</scope>
    <source>
        <strain evidence="3 4">CT2</strain>
    </source>
</reference>
<evidence type="ECO:0000256" key="1">
    <source>
        <dbReference type="PROSITE-ProRule" id="PRU00267"/>
    </source>
</evidence>
<dbReference type="InterPro" id="IPR036910">
    <property type="entry name" value="HMG_box_dom_sf"/>
</dbReference>
<dbReference type="GO" id="GO:0005634">
    <property type="term" value="C:nucleus"/>
    <property type="evidence" value="ECO:0007669"/>
    <property type="project" value="UniProtKB-UniRule"/>
</dbReference>
<keyword evidence="4" id="KW-1185">Reference proteome</keyword>
<proteinExistence type="predicted"/>
<sequence length="378" mass="43314">MSPRQLLTENKLKHHPRFIELEQPVQEKLLGLLKSGILNEKGDFKRSANPFIWYRAERGEQIKASGRAYREDKLSRLTGDEWKRMTSAEKAHYKALADADAESRLASEFAVEEDRNYKPDRDKKWDTLSREGRTQFWFDLAIWRCLRLLDPSKREPQPDLTASPFENRLELTPINSARQPEPISSNTYIRNHREAVRPHSSTNGTIRKRTKHNAVALALDQIKFKLVFIGPKIPGGLERTLMLASYQLTGNCQCLIYVEEEITTDIPQFIVCSWKKEEEEIRKSNNIILWGFKNPAPETSLTMNKLPVSTQSGFENFCTPVPFATPEYDSPAAALLASGDFPGPLEPIRTGNYWEIAPYSQGLSEPEEEIDLSIFSRM</sequence>
<dbReference type="OrthoDB" id="6247875at2759"/>
<organism evidence="3 4">
    <name type="scientific">Ceratobasidium theobromae</name>
    <dbReference type="NCBI Taxonomy" id="1582974"/>
    <lineage>
        <taxon>Eukaryota</taxon>
        <taxon>Fungi</taxon>
        <taxon>Dikarya</taxon>
        <taxon>Basidiomycota</taxon>
        <taxon>Agaricomycotina</taxon>
        <taxon>Agaricomycetes</taxon>
        <taxon>Cantharellales</taxon>
        <taxon>Ceratobasidiaceae</taxon>
        <taxon>Ceratobasidium</taxon>
    </lineage>
</organism>
<dbReference type="AlphaFoldDB" id="A0A5N5QKG7"/>